<organism evidence="8 9">
    <name type="scientific">Spirochaeta isovalerica</name>
    <dbReference type="NCBI Taxonomy" id="150"/>
    <lineage>
        <taxon>Bacteria</taxon>
        <taxon>Pseudomonadati</taxon>
        <taxon>Spirochaetota</taxon>
        <taxon>Spirochaetia</taxon>
        <taxon>Spirochaetales</taxon>
        <taxon>Spirochaetaceae</taxon>
        <taxon>Spirochaeta</taxon>
    </lineage>
</organism>
<feature type="transmembrane region" description="Helical" evidence="6">
    <location>
        <begin position="703"/>
        <end position="725"/>
    </location>
</feature>
<dbReference type="PROSITE" id="PS50156">
    <property type="entry name" value="SSD"/>
    <property type="match status" value="1"/>
</dbReference>
<evidence type="ECO:0000313" key="8">
    <source>
        <dbReference type="EMBL" id="MBB6479720.1"/>
    </source>
</evidence>
<evidence type="ECO:0000259" key="7">
    <source>
        <dbReference type="PROSITE" id="PS50156"/>
    </source>
</evidence>
<sequence length="771" mass="86184">MSRNELFFYKLGESLVRFRFLIIAAILIMGAFASLGLKDLRTSVSISNLFLENDKVIVDQKEFDSIFGNSDFVGVLVESEDVFSPETMNLIESLSRDLTKEVEFIDSVSSIFSFADGLDTQSLEDLRDSLDMRESVRGVLYSTNYKQAWILCSLKTYPSKEEWTEDDDPSFIVGKEVMAIIDRYSADGASLLATGIPVLEYRKTIEMLHDLIIVIGLAALIALLLIVFIIRSFQGVLGAVLVIGISISSVFGVMGWRQMIVDTTFMLIPILLSIAVSIGYTIHVFNFFKRNLILTGRRKESVAYAIKESGWPIMFTAFTTISALLSFLLVPISAIQWVGLVSAISISVVFLMAVVLFPAFIALGQDRPDLPEKTKEISDTNRGIDRIEILIGRFSDFVMTHGIHLSVIFILVLLISLYGATKLRVDLNTRNMMGDKMQHAIDQNYISDSEIGFTNAYNIALEFPENMALTEETLKKVDELTGFISRYGFIKQVSSINSIIKEVNRLRHRNDGAFYSIPEKDSQIRGLVMFARRSMSETMNSWIDSDNKTLRILVQIYDVSTLETSAHLKDLEKEIARLFPEESYPGFQYLLTGGVIQLSIMNQYITKGLVQSVFSALVVISIMMMIVFRNVKLGIIAMIPNITPVIITGGLMGFMGEPLEFVTMTIAPMVMGLAVDDTIHFINHVKTDFGRTGNYDKSIRNSFIRVGKALILANIILCATFAAFLTSAVHSMVNMGIYMIVAMVSALIADFTVTPYIIKLSRPFKGQLETI</sequence>
<dbReference type="PANTHER" id="PTHR33406">
    <property type="entry name" value="MEMBRANE PROTEIN MJ1562-RELATED"/>
    <property type="match status" value="1"/>
</dbReference>
<proteinExistence type="predicted"/>
<evidence type="ECO:0000256" key="5">
    <source>
        <dbReference type="ARBA" id="ARBA00023136"/>
    </source>
</evidence>
<feature type="transmembrane region" description="Helical" evidence="6">
    <location>
        <begin position="309"/>
        <end position="330"/>
    </location>
</feature>
<dbReference type="GO" id="GO:0005886">
    <property type="term" value="C:plasma membrane"/>
    <property type="evidence" value="ECO:0007669"/>
    <property type="project" value="UniProtKB-SubCell"/>
</dbReference>
<evidence type="ECO:0000256" key="6">
    <source>
        <dbReference type="SAM" id="Phobius"/>
    </source>
</evidence>
<dbReference type="Pfam" id="PF03176">
    <property type="entry name" value="MMPL"/>
    <property type="match status" value="2"/>
</dbReference>
<reference evidence="8 9" key="1">
    <citation type="submission" date="2020-08" db="EMBL/GenBank/DDBJ databases">
        <title>Genomic Encyclopedia of Type Strains, Phase IV (KMG-IV): sequencing the most valuable type-strain genomes for metagenomic binning, comparative biology and taxonomic classification.</title>
        <authorList>
            <person name="Goeker M."/>
        </authorList>
    </citation>
    <scope>NUCLEOTIDE SEQUENCE [LARGE SCALE GENOMIC DNA]</scope>
    <source>
        <strain evidence="8 9">DSM 2461</strain>
    </source>
</reference>
<dbReference type="InterPro" id="IPR004869">
    <property type="entry name" value="MMPL_dom"/>
</dbReference>
<dbReference type="EMBL" id="JACHGJ010000002">
    <property type="protein sequence ID" value="MBB6479720.1"/>
    <property type="molecule type" value="Genomic_DNA"/>
</dbReference>
<feature type="transmembrane region" description="Helical" evidence="6">
    <location>
        <begin position="635"/>
        <end position="655"/>
    </location>
</feature>
<feature type="transmembrane region" description="Helical" evidence="6">
    <location>
        <begin position="20"/>
        <end position="37"/>
    </location>
</feature>
<feature type="transmembrane region" description="Helical" evidence="6">
    <location>
        <begin position="268"/>
        <end position="289"/>
    </location>
</feature>
<dbReference type="PANTHER" id="PTHR33406:SF12">
    <property type="entry name" value="BLR2997 PROTEIN"/>
    <property type="match status" value="1"/>
</dbReference>
<keyword evidence="5 6" id="KW-0472">Membrane</keyword>
<comment type="caution">
    <text evidence="8">The sequence shown here is derived from an EMBL/GenBank/DDBJ whole genome shotgun (WGS) entry which is preliminary data.</text>
</comment>
<keyword evidence="4 6" id="KW-1133">Transmembrane helix</keyword>
<accession>A0A841R9N6</accession>
<dbReference type="SUPFAM" id="SSF82866">
    <property type="entry name" value="Multidrug efflux transporter AcrB transmembrane domain"/>
    <property type="match status" value="2"/>
</dbReference>
<feature type="transmembrane region" description="Helical" evidence="6">
    <location>
        <begin position="402"/>
        <end position="420"/>
    </location>
</feature>
<comment type="subcellular location">
    <subcellularLocation>
        <location evidence="1">Cell membrane</location>
        <topology evidence="1">Multi-pass membrane protein</topology>
    </subcellularLocation>
</comment>
<feature type="domain" description="SSD" evidence="7">
    <location>
        <begin position="221"/>
        <end position="363"/>
    </location>
</feature>
<feature type="transmembrane region" description="Helical" evidence="6">
    <location>
        <begin position="337"/>
        <end position="363"/>
    </location>
</feature>
<keyword evidence="2" id="KW-1003">Cell membrane</keyword>
<dbReference type="Gene3D" id="1.20.1640.10">
    <property type="entry name" value="Multidrug efflux transporter AcrB transmembrane domain"/>
    <property type="match status" value="2"/>
</dbReference>
<feature type="transmembrane region" description="Helical" evidence="6">
    <location>
        <begin position="611"/>
        <end position="628"/>
    </location>
</feature>
<evidence type="ECO:0000256" key="3">
    <source>
        <dbReference type="ARBA" id="ARBA00022692"/>
    </source>
</evidence>
<protein>
    <recommendedName>
        <fullName evidence="7">SSD domain-containing protein</fullName>
    </recommendedName>
</protein>
<dbReference type="InterPro" id="IPR000731">
    <property type="entry name" value="SSD"/>
</dbReference>
<feature type="transmembrane region" description="Helical" evidence="6">
    <location>
        <begin position="211"/>
        <end position="230"/>
    </location>
</feature>
<name>A0A841R9N6_9SPIO</name>
<evidence type="ECO:0000313" key="9">
    <source>
        <dbReference type="Proteomes" id="UP000587760"/>
    </source>
</evidence>
<dbReference type="RefSeq" id="WP_184745195.1">
    <property type="nucleotide sequence ID" value="NZ_JACHGJ010000002.1"/>
</dbReference>
<dbReference type="InterPro" id="IPR050545">
    <property type="entry name" value="Mycobact_MmpL"/>
</dbReference>
<evidence type="ECO:0000256" key="1">
    <source>
        <dbReference type="ARBA" id="ARBA00004651"/>
    </source>
</evidence>
<dbReference type="Proteomes" id="UP000587760">
    <property type="component" value="Unassembled WGS sequence"/>
</dbReference>
<feature type="transmembrane region" description="Helical" evidence="6">
    <location>
        <begin position="236"/>
        <end position="256"/>
    </location>
</feature>
<keyword evidence="9" id="KW-1185">Reference proteome</keyword>
<evidence type="ECO:0000256" key="4">
    <source>
        <dbReference type="ARBA" id="ARBA00022989"/>
    </source>
</evidence>
<keyword evidence="3 6" id="KW-0812">Transmembrane</keyword>
<feature type="transmembrane region" description="Helical" evidence="6">
    <location>
        <begin position="737"/>
        <end position="758"/>
    </location>
</feature>
<dbReference type="AlphaFoldDB" id="A0A841R9N6"/>
<evidence type="ECO:0000256" key="2">
    <source>
        <dbReference type="ARBA" id="ARBA00022475"/>
    </source>
</evidence>
<gene>
    <name evidence="8" type="ORF">HNR50_001378</name>
</gene>